<dbReference type="SUPFAM" id="SSF47459">
    <property type="entry name" value="HLH, helix-loop-helix DNA-binding domain"/>
    <property type="match status" value="1"/>
</dbReference>
<dbReference type="FunFam" id="3.30.450.20:FF:000010">
    <property type="entry name" value="Aryl hydrocarbon receptor nuclear translocator-like, isoform CRA_b"/>
    <property type="match status" value="1"/>
</dbReference>
<dbReference type="CDD" id="cd11469">
    <property type="entry name" value="bHLH-PAS_ARNTL2_PASD9"/>
    <property type="match status" value="1"/>
</dbReference>
<keyword evidence="7" id="KW-0804">Transcription</keyword>
<dbReference type="InterPro" id="IPR035965">
    <property type="entry name" value="PAS-like_dom_sf"/>
</dbReference>
<keyword evidence="2" id="KW-0677">Repeat</keyword>
<dbReference type="InterPro" id="IPR001067">
    <property type="entry name" value="Nuc_translocat"/>
</dbReference>
<feature type="domain" description="PAS" evidence="10">
    <location>
        <begin position="178"/>
        <end position="250"/>
    </location>
</feature>
<evidence type="ECO:0000256" key="8">
    <source>
        <dbReference type="ARBA" id="ARBA00023242"/>
    </source>
</evidence>
<protein>
    <submittedName>
        <fullName evidence="12">Basic helix-loop-helix ARNT like 2</fullName>
    </submittedName>
</protein>
<keyword evidence="13" id="KW-1185">Reference proteome</keyword>
<evidence type="ECO:0000256" key="4">
    <source>
        <dbReference type="ARBA" id="ARBA00023108"/>
    </source>
</evidence>
<feature type="compositionally biased region" description="Basic and acidic residues" evidence="9">
    <location>
        <begin position="536"/>
        <end position="548"/>
    </location>
</feature>
<dbReference type="Gene3D" id="3.30.450.20">
    <property type="entry name" value="PAS domain"/>
    <property type="match status" value="2"/>
</dbReference>
<dbReference type="AlphaFoldDB" id="A0A8C8XM20"/>
<sequence length="635" mass="71531">MAAEGEAAARDRMLIEKNECIAPMVSSYVSPWTKPTAIGSLSPHVTELPRKRKGSDSDPSQSGIMTKKKEVEKLSQYPFTYLLSTKKISATSGSRKEDGEQHVQMKSFREAHSQTEKRRRDKMNNLIEELSAMIPQCNPVARRLDKLTVLRMAVQHVRSLKGMTNSYAGDNYRPSFIQDNELRHLILKTAEGFLFVVGCERGKILFVSKSVSKTLNYDQASLTGQSLFDFLHPKDVAKVKEQLSSDISPREKLIDAKTDLQVHSNFHSGRSHVYSGLRRSFFCRIRRCKISVKEEHECLSTSKKKDHRKFCTIHCTGYLRSWPPNIVGMEEEKDSKKDSSNFTCLVAIGRLHPYIVPQNSGEIKVKPTEFITRFAMNGKFVYVDQRATAILGYLPQELLGTSCYEYFHQDDHSNLTDKHKAVLQSKEKIFTDSYKFRKKDGSFVTLKSQWFSFTNPWTKELEYIVSVNNLVLGHSEVREASLLPCSSQLSEESSKPSYINVPGMSTGIVLGPGSIGTDLINEALDLQRLQSSSSLEDSRPADLMKDSHTINYRKMSNKEPIPRNPSEIGEPEAPRQNHSAVPSHSHEPLLGQGAQLDFDALCDNDDTAMAAFMNYFEAEGGLGDPGDISDIHWTL</sequence>
<feature type="compositionally biased region" description="Basic and acidic residues" evidence="9">
    <location>
        <begin position="94"/>
        <end position="118"/>
    </location>
</feature>
<dbReference type="PROSITE" id="PS50112">
    <property type="entry name" value="PAS"/>
    <property type="match status" value="2"/>
</dbReference>
<dbReference type="PROSITE" id="PS50888">
    <property type="entry name" value="BHLH"/>
    <property type="match status" value="1"/>
</dbReference>
<comment type="subcellular location">
    <subcellularLocation>
        <location evidence="1">Nucleus</location>
    </subcellularLocation>
</comment>
<gene>
    <name evidence="12" type="primary">BMAL2</name>
</gene>
<dbReference type="GO" id="GO:0005654">
    <property type="term" value="C:nucleoplasm"/>
    <property type="evidence" value="ECO:0007669"/>
    <property type="project" value="Ensembl"/>
</dbReference>
<dbReference type="SUPFAM" id="SSF55785">
    <property type="entry name" value="PYP-like sensor domain (PAS domain)"/>
    <property type="match status" value="2"/>
</dbReference>
<reference evidence="12" key="2">
    <citation type="submission" date="2025-08" db="UniProtKB">
        <authorList>
            <consortium name="Ensembl"/>
        </authorList>
    </citation>
    <scope>IDENTIFICATION</scope>
</reference>
<dbReference type="InterPro" id="IPR000014">
    <property type="entry name" value="PAS"/>
</dbReference>
<dbReference type="InterPro" id="IPR036638">
    <property type="entry name" value="HLH_DNA-bd_sf"/>
</dbReference>
<dbReference type="SMART" id="SM00353">
    <property type="entry name" value="HLH"/>
    <property type="match status" value="1"/>
</dbReference>
<dbReference type="GeneTree" id="ENSGT00940000160423"/>
<dbReference type="GO" id="GO:0032922">
    <property type="term" value="P:circadian regulation of gene expression"/>
    <property type="evidence" value="ECO:0007669"/>
    <property type="project" value="Ensembl"/>
</dbReference>
<keyword evidence="5" id="KW-0238">DNA-binding</keyword>
<dbReference type="OMA" id="RIKCSRI"/>
<dbReference type="GO" id="GO:1990513">
    <property type="term" value="C:CLOCK-BMAL transcription complex"/>
    <property type="evidence" value="ECO:0007669"/>
    <property type="project" value="Ensembl"/>
</dbReference>
<evidence type="ECO:0000256" key="1">
    <source>
        <dbReference type="ARBA" id="ARBA00004123"/>
    </source>
</evidence>
<evidence type="ECO:0000313" key="12">
    <source>
        <dbReference type="Ensembl" id="ENSPLOP00000021713.1"/>
    </source>
</evidence>
<dbReference type="CDD" id="cd00130">
    <property type="entry name" value="PAS"/>
    <property type="match status" value="2"/>
</dbReference>
<feature type="domain" description="BHLH" evidence="11">
    <location>
        <begin position="107"/>
        <end position="160"/>
    </location>
</feature>
<dbReference type="FunFam" id="3.30.450.20:FF:000006">
    <property type="entry name" value="aryl hydrocarbon receptor nuclear translocator-like protein 1"/>
    <property type="match status" value="1"/>
</dbReference>
<reference evidence="12" key="3">
    <citation type="submission" date="2025-09" db="UniProtKB">
        <authorList>
            <consortium name="Ensembl"/>
        </authorList>
    </citation>
    <scope>IDENTIFICATION</scope>
</reference>
<dbReference type="Pfam" id="PF14598">
    <property type="entry name" value="PAS_11"/>
    <property type="match status" value="1"/>
</dbReference>
<organism evidence="12 13">
    <name type="scientific">Panthera leo</name>
    <name type="common">Lion</name>
    <dbReference type="NCBI Taxonomy" id="9689"/>
    <lineage>
        <taxon>Eukaryota</taxon>
        <taxon>Metazoa</taxon>
        <taxon>Chordata</taxon>
        <taxon>Craniata</taxon>
        <taxon>Vertebrata</taxon>
        <taxon>Euteleostomi</taxon>
        <taxon>Mammalia</taxon>
        <taxon>Eutheria</taxon>
        <taxon>Laurasiatheria</taxon>
        <taxon>Carnivora</taxon>
        <taxon>Feliformia</taxon>
        <taxon>Felidae</taxon>
        <taxon>Pantherinae</taxon>
        <taxon>Panthera</taxon>
    </lineage>
</organism>
<dbReference type="Ensembl" id="ENSPLOT00000023983.1">
    <property type="protein sequence ID" value="ENSPLOP00000021713.1"/>
    <property type="gene ID" value="ENSPLOG00000015029.1"/>
</dbReference>
<dbReference type="InterPro" id="IPR050933">
    <property type="entry name" value="Circadian_TF"/>
</dbReference>
<evidence type="ECO:0000256" key="2">
    <source>
        <dbReference type="ARBA" id="ARBA00022737"/>
    </source>
</evidence>
<dbReference type="InterPro" id="IPR013767">
    <property type="entry name" value="PAS_fold"/>
</dbReference>
<dbReference type="Proteomes" id="UP000694399">
    <property type="component" value="Chromosome C1"/>
</dbReference>
<dbReference type="InterPro" id="IPR011598">
    <property type="entry name" value="bHLH_dom"/>
</dbReference>
<dbReference type="GO" id="GO:0045944">
    <property type="term" value="P:positive regulation of transcription by RNA polymerase II"/>
    <property type="evidence" value="ECO:0007669"/>
    <property type="project" value="Ensembl"/>
</dbReference>
<dbReference type="SMART" id="SM00091">
    <property type="entry name" value="PAS"/>
    <property type="match status" value="2"/>
</dbReference>
<keyword evidence="8" id="KW-0539">Nucleus</keyword>
<dbReference type="Gene3D" id="4.10.280.10">
    <property type="entry name" value="Helix-loop-helix DNA-binding domain"/>
    <property type="match status" value="1"/>
</dbReference>
<evidence type="ECO:0000259" key="10">
    <source>
        <dbReference type="PROSITE" id="PS50112"/>
    </source>
</evidence>
<dbReference type="PRINTS" id="PR00785">
    <property type="entry name" value="NCTRNSLOCATR"/>
</dbReference>
<dbReference type="GO" id="GO:0005730">
    <property type="term" value="C:nucleolus"/>
    <property type="evidence" value="ECO:0007669"/>
    <property type="project" value="Ensembl"/>
</dbReference>
<keyword evidence="3" id="KW-0805">Transcription regulation</keyword>
<evidence type="ECO:0000313" key="13">
    <source>
        <dbReference type="Proteomes" id="UP000694399"/>
    </source>
</evidence>
<dbReference type="GO" id="GO:0042753">
    <property type="term" value="P:positive regulation of circadian rhythm"/>
    <property type="evidence" value="ECO:0007669"/>
    <property type="project" value="Ensembl"/>
</dbReference>
<dbReference type="NCBIfam" id="TIGR00229">
    <property type="entry name" value="sensory_box"/>
    <property type="match status" value="1"/>
</dbReference>
<evidence type="ECO:0000259" key="11">
    <source>
        <dbReference type="PROSITE" id="PS50888"/>
    </source>
</evidence>
<feature type="domain" description="PAS" evidence="10">
    <location>
        <begin position="377"/>
        <end position="426"/>
    </location>
</feature>
<feature type="region of interest" description="Disordered" evidence="9">
    <location>
        <begin position="531"/>
        <end position="590"/>
    </location>
</feature>
<dbReference type="GO" id="GO:0000981">
    <property type="term" value="F:DNA-binding transcription factor activity, RNA polymerase II-specific"/>
    <property type="evidence" value="ECO:0007669"/>
    <property type="project" value="Ensembl"/>
</dbReference>
<feature type="region of interest" description="Disordered" evidence="9">
    <location>
        <begin position="33"/>
        <end position="69"/>
    </location>
</feature>
<evidence type="ECO:0000256" key="5">
    <source>
        <dbReference type="ARBA" id="ARBA00023125"/>
    </source>
</evidence>
<proteinExistence type="predicted"/>
<dbReference type="GO" id="GO:0070888">
    <property type="term" value="F:E-box binding"/>
    <property type="evidence" value="ECO:0007669"/>
    <property type="project" value="Ensembl"/>
</dbReference>
<keyword evidence="4" id="KW-0090">Biological rhythms</keyword>
<dbReference type="Pfam" id="PF00010">
    <property type="entry name" value="HLH"/>
    <property type="match status" value="1"/>
</dbReference>
<evidence type="ECO:0000256" key="9">
    <source>
        <dbReference type="SAM" id="MobiDB-lite"/>
    </source>
</evidence>
<dbReference type="GO" id="GO:0046983">
    <property type="term" value="F:protein dimerization activity"/>
    <property type="evidence" value="ECO:0007669"/>
    <property type="project" value="InterPro"/>
</dbReference>
<dbReference type="PANTHER" id="PTHR23042">
    <property type="entry name" value="CIRCADIAN PROTEIN CLOCK/ARNT/BMAL/PAS"/>
    <property type="match status" value="1"/>
</dbReference>
<dbReference type="GO" id="GO:0005737">
    <property type="term" value="C:cytoplasm"/>
    <property type="evidence" value="ECO:0007669"/>
    <property type="project" value="InterPro"/>
</dbReference>
<name>A0A8C8XM20_PANLE</name>
<dbReference type="Pfam" id="PF00989">
    <property type="entry name" value="PAS"/>
    <property type="match status" value="1"/>
</dbReference>
<evidence type="ECO:0000256" key="3">
    <source>
        <dbReference type="ARBA" id="ARBA00023015"/>
    </source>
</evidence>
<feature type="region of interest" description="Disordered" evidence="9">
    <location>
        <begin position="90"/>
        <end position="118"/>
    </location>
</feature>
<evidence type="ECO:0000256" key="7">
    <source>
        <dbReference type="ARBA" id="ARBA00023163"/>
    </source>
</evidence>
<keyword evidence="6" id="KW-0010">Activator</keyword>
<evidence type="ECO:0000256" key="6">
    <source>
        <dbReference type="ARBA" id="ARBA00023159"/>
    </source>
</evidence>
<accession>A0A8C8XM20</accession>
<reference evidence="12" key="1">
    <citation type="journal article" date="2019" name="bioRxiv">
        <title>Long live the king: chromosome-level assembly of the lion (Panthera leo) using linked-read, Hi-C, and long read data.</title>
        <authorList>
            <person name="Armstrong E.E."/>
            <person name="Taylor R.W."/>
            <person name="Miller D.E."/>
            <person name="Kaelin C."/>
            <person name="Barsh G."/>
            <person name="Hadly E.A."/>
            <person name="Petrov D."/>
        </authorList>
    </citation>
    <scope>NUCLEOTIDE SEQUENCE [LARGE SCALE GENOMIC DNA]</scope>
</reference>